<reference evidence="1 2" key="1">
    <citation type="submission" date="2018-11" db="EMBL/GenBank/DDBJ databases">
        <title>Genomic Encyclopedia of Type Strains, Phase IV (KMG-IV): sequencing the most valuable type-strain genomes for metagenomic binning, comparative biology and taxonomic classification.</title>
        <authorList>
            <person name="Goeker M."/>
        </authorList>
    </citation>
    <scope>NUCLEOTIDE SEQUENCE [LARGE SCALE GENOMIC DNA]</scope>
    <source>
        <strain evidence="1 2">DSM 27238</strain>
    </source>
</reference>
<proteinExistence type="predicted"/>
<accession>A0A3N4VXI7</accession>
<evidence type="ECO:0008006" key="3">
    <source>
        <dbReference type="Google" id="ProtNLM"/>
    </source>
</evidence>
<keyword evidence="2" id="KW-1185">Reference proteome</keyword>
<evidence type="ECO:0000313" key="1">
    <source>
        <dbReference type="EMBL" id="RPE86083.1"/>
    </source>
</evidence>
<dbReference type="EMBL" id="RKQP01000001">
    <property type="protein sequence ID" value="RPE86083.1"/>
    <property type="molecule type" value="Genomic_DNA"/>
</dbReference>
<organism evidence="1 2">
    <name type="scientific">Vespertiliibacter pulmonis</name>
    <dbReference type="NCBI Taxonomy" id="1443036"/>
    <lineage>
        <taxon>Bacteria</taxon>
        <taxon>Pseudomonadati</taxon>
        <taxon>Pseudomonadota</taxon>
        <taxon>Gammaproteobacteria</taxon>
        <taxon>Pasteurellales</taxon>
        <taxon>Pasteurellaceae</taxon>
        <taxon>Vespertiliibacter</taxon>
    </lineage>
</organism>
<dbReference type="OrthoDB" id="5688316at2"/>
<dbReference type="Proteomes" id="UP000281691">
    <property type="component" value="Unassembled WGS sequence"/>
</dbReference>
<protein>
    <recommendedName>
        <fullName evidence="3">DNA-binding protein</fullName>
    </recommendedName>
</protein>
<sequence>MEKTQLSITPELLFHKICEVQSMLENPKVEKGLWDIHDVADYCGLSYNHTYTNIVSDPRFPAPVDIQGKDGGKAKRLFVREEVITFFTKYKKKKNRA</sequence>
<dbReference type="RefSeq" id="WP_124210640.1">
    <property type="nucleotide sequence ID" value="NZ_CP016615.1"/>
</dbReference>
<comment type="caution">
    <text evidence="1">The sequence shown here is derived from an EMBL/GenBank/DDBJ whole genome shotgun (WGS) entry which is preliminary data.</text>
</comment>
<name>A0A3N4VXI7_9PAST</name>
<evidence type="ECO:0000313" key="2">
    <source>
        <dbReference type="Proteomes" id="UP000281691"/>
    </source>
</evidence>
<gene>
    <name evidence="1" type="ORF">EDC46_0475</name>
</gene>
<dbReference type="AlphaFoldDB" id="A0A3N4VXI7"/>